<accession>A0A926F2G7</accession>
<reference evidence="1" key="1">
    <citation type="submission" date="2020-08" db="EMBL/GenBank/DDBJ databases">
        <title>Genome public.</title>
        <authorList>
            <person name="Liu C."/>
            <person name="Sun Q."/>
        </authorList>
    </citation>
    <scope>NUCLEOTIDE SEQUENCE</scope>
    <source>
        <strain evidence="1">N12</strain>
    </source>
</reference>
<protein>
    <submittedName>
        <fullName evidence="1">Glycosyltransferase</fullName>
    </submittedName>
</protein>
<organism evidence="1 2">
    <name type="scientific">Jilunia laotingensis</name>
    <dbReference type="NCBI Taxonomy" id="2763675"/>
    <lineage>
        <taxon>Bacteria</taxon>
        <taxon>Pseudomonadati</taxon>
        <taxon>Bacteroidota</taxon>
        <taxon>Bacteroidia</taxon>
        <taxon>Bacteroidales</taxon>
        <taxon>Bacteroidaceae</taxon>
        <taxon>Jilunia</taxon>
    </lineage>
</organism>
<dbReference type="AlphaFoldDB" id="A0A926F2G7"/>
<comment type="caution">
    <text evidence="1">The sequence shown here is derived from an EMBL/GenBank/DDBJ whole genome shotgun (WGS) entry which is preliminary data.</text>
</comment>
<name>A0A926F2G7_9BACT</name>
<keyword evidence="2" id="KW-1185">Reference proteome</keyword>
<evidence type="ECO:0000313" key="1">
    <source>
        <dbReference type="EMBL" id="MBC8594453.1"/>
    </source>
</evidence>
<dbReference type="Pfam" id="PF14305">
    <property type="entry name" value="ATPgrasp_TupA"/>
    <property type="match status" value="1"/>
</dbReference>
<dbReference type="RefSeq" id="WP_262435544.1">
    <property type="nucleotide sequence ID" value="NZ_JACRTF010000001.1"/>
</dbReference>
<sequence>MLDKLRYYLIRGGEKIKILNPYILSKLMYFFKFHKFADMNHPHDLNEKLMWLTFHTDIQKWTRLADKYLVREYVIKKKLEHLLVKLYGVYRHPSEIDFDKLPEQFVLKTNNGFGSVILVNNKQDIKKEDIISLLNKWMRHPFGITSAEPHYREIKQCVIAEELLTNNHRTISSSIIDYKFWCFKGKAKYCLTVCNRNFQNHKVDLNLYELPNWTSLHEEITSKYKNSSRVPKPDCLEEMIRYAEILSEDFEVVRVDLYVSNSKVYFGELTFTSNGCRMAYFSQKMLNEMGDQITECCK</sequence>
<dbReference type="Proteomes" id="UP000651085">
    <property type="component" value="Unassembled WGS sequence"/>
</dbReference>
<proteinExistence type="predicted"/>
<dbReference type="EMBL" id="JACRTF010000001">
    <property type="protein sequence ID" value="MBC8594453.1"/>
    <property type="molecule type" value="Genomic_DNA"/>
</dbReference>
<evidence type="ECO:0000313" key="2">
    <source>
        <dbReference type="Proteomes" id="UP000651085"/>
    </source>
</evidence>
<dbReference type="InterPro" id="IPR029465">
    <property type="entry name" value="ATPgrasp_TupA"/>
</dbReference>
<gene>
    <name evidence="1" type="ORF">H8744_14650</name>
</gene>